<evidence type="ECO:0000256" key="2">
    <source>
        <dbReference type="ARBA" id="ARBA00022801"/>
    </source>
</evidence>
<comment type="similarity">
    <text evidence="1">Belongs to the thioesterase family.</text>
</comment>
<dbReference type="InterPro" id="IPR012223">
    <property type="entry name" value="TEII"/>
</dbReference>
<reference evidence="4" key="1">
    <citation type="submission" date="2020-12" db="EMBL/GenBank/DDBJ databases">
        <title>Glycine-derived nitronates bifurcate between O-methylation and denitrification in bacteria.</title>
        <authorList>
            <person name="He H.-Y."/>
            <person name="Ryan K.S."/>
        </authorList>
    </citation>
    <scope>NUCLEOTIDE SEQUENCE</scope>
    <source>
        <strain evidence="4">NRRL 3125</strain>
    </source>
</reference>
<accession>A0A898JTH1</accession>
<evidence type="ECO:0000259" key="3">
    <source>
        <dbReference type="SMART" id="SM00824"/>
    </source>
</evidence>
<evidence type="ECO:0000313" key="4">
    <source>
        <dbReference type="EMBL" id="QSI97716.1"/>
    </source>
</evidence>
<proteinExistence type="inferred from homology"/>
<dbReference type="Pfam" id="PF00975">
    <property type="entry name" value="Thioesterase"/>
    <property type="match status" value="1"/>
</dbReference>
<evidence type="ECO:0000256" key="1">
    <source>
        <dbReference type="ARBA" id="ARBA00007169"/>
    </source>
</evidence>
<organism evidence="4">
    <name type="scientific">Streptomyces achromogenes subsp. streptozoticus</name>
    <dbReference type="NCBI Taxonomy" id="285532"/>
    <lineage>
        <taxon>Bacteria</taxon>
        <taxon>Bacillati</taxon>
        <taxon>Actinomycetota</taxon>
        <taxon>Actinomycetes</taxon>
        <taxon>Kitasatosporales</taxon>
        <taxon>Streptomycetaceae</taxon>
        <taxon>Streptomyces</taxon>
    </lineage>
</organism>
<dbReference type="Gene3D" id="3.40.50.1820">
    <property type="entry name" value="alpha/beta hydrolase"/>
    <property type="match status" value="1"/>
</dbReference>
<dbReference type="SUPFAM" id="SSF53474">
    <property type="entry name" value="alpha/beta-Hydrolases"/>
    <property type="match status" value="1"/>
</dbReference>
<dbReference type="SMART" id="SM00824">
    <property type="entry name" value="PKS_TE"/>
    <property type="match status" value="1"/>
</dbReference>
<name>A0A898JTH1_STRC2</name>
<dbReference type="PANTHER" id="PTHR11487">
    <property type="entry name" value="THIOESTERASE"/>
    <property type="match status" value="1"/>
</dbReference>
<dbReference type="GO" id="GO:0016787">
    <property type="term" value="F:hydrolase activity"/>
    <property type="evidence" value="ECO:0007669"/>
    <property type="project" value="UniProtKB-KW"/>
</dbReference>
<dbReference type="PANTHER" id="PTHR11487:SF0">
    <property type="entry name" value="S-ACYL FATTY ACID SYNTHASE THIOESTERASE, MEDIUM CHAIN"/>
    <property type="match status" value="1"/>
</dbReference>
<dbReference type="InterPro" id="IPR020802">
    <property type="entry name" value="TesA-like"/>
</dbReference>
<dbReference type="EMBL" id="MW367897">
    <property type="protein sequence ID" value="QSI97716.1"/>
    <property type="molecule type" value="Genomic_DNA"/>
</dbReference>
<dbReference type="InterPro" id="IPR029058">
    <property type="entry name" value="AB_hydrolase_fold"/>
</dbReference>
<dbReference type="InterPro" id="IPR001031">
    <property type="entry name" value="Thioesterase"/>
</dbReference>
<gene>
    <name evidence="4" type="primary">etmQ</name>
</gene>
<feature type="domain" description="Thioesterase TesA-like" evidence="3">
    <location>
        <begin position="27"/>
        <end position="247"/>
    </location>
</feature>
<protein>
    <submittedName>
        <fullName evidence="4">Type II thioesterase</fullName>
    </submittedName>
</protein>
<dbReference type="GO" id="GO:0008610">
    <property type="term" value="P:lipid biosynthetic process"/>
    <property type="evidence" value="ECO:0007669"/>
    <property type="project" value="TreeGrafter"/>
</dbReference>
<keyword evidence="2" id="KW-0378">Hydrolase</keyword>
<sequence>MAIQPLDKRSDWIQRAAPRVNPGIRLVCCPYAGASASAYNALSAALPDEVEALSVQYPGRPGNRGEPPIKDVGELSDRIAEEVRPWLDRPVAVFGHSFGSVVAFEVTRRLEAAGAAPVRLIVSGRRSPSDGLGSHTPRDDQEIIAELKELGGIPPRFFEKEKFLEPILTVVKNDYHANSTYLASAEASVGCPISFLFADADPYLTGGGEHGWERHTTAEFQVTRFSGGHFFLNEKVAEVAEEIAEILRNGVL</sequence>
<dbReference type="AlphaFoldDB" id="A0A898JTH1"/>